<evidence type="ECO:0000313" key="2">
    <source>
        <dbReference type="EMBL" id="KAK9140096.1"/>
    </source>
</evidence>
<proteinExistence type="predicted"/>
<accession>A0AAP0PGL0</accession>
<name>A0AAP0PGL0_9MAGN</name>
<organism evidence="2 3">
    <name type="scientific">Stephania cephalantha</name>
    <dbReference type="NCBI Taxonomy" id="152367"/>
    <lineage>
        <taxon>Eukaryota</taxon>
        <taxon>Viridiplantae</taxon>
        <taxon>Streptophyta</taxon>
        <taxon>Embryophyta</taxon>
        <taxon>Tracheophyta</taxon>
        <taxon>Spermatophyta</taxon>
        <taxon>Magnoliopsida</taxon>
        <taxon>Ranunculales</taxon>
        <taxon>Menispermaceae</taxon>
        <taxon>Menispermoideae</taxon>
        <taxon>Cissampelideae</taxon>
        <taxon>Stephania</taxon>
    </lineage>
</organism>
<evidence type="ECO:0000256" key="1">
    <source>
        <dbReference type="SAM" id="MobiDB-lite"/>
    </source>
</evidence>
<dbReference type="Proteomes" id="UP001419268">
    <property type="component" value="Unassembled WGS sequence"/>
</dbReference>
<dbReference type="AlphaFoldDB" id="A0AAP0PGL0"/>
<evidence type="ECO:0000313" key="3">
    <source>
        <dbReference type="Proteomes" id="UP001419268"/>
    </source>
</evidence>
<sequence>MAGSATRGYAEAADSGAVPARQRRRSLGRSAAANQSRWWATRRREQRGSSDDGGPAPVARRLQRRWPAATTTELAGSVGAAAALAWQRRRRGELRGDASSDRSILDERRDFDELDDVEDSNEVGRPWCWYDSKKYNVEVFESQICRNVRTYERVRDTV</sequence>
<keyword evidence="3" id="KW-1185">Reference proteome</keyword>
<protein>
    <submittedName>
        <fullName evidence="2">Uncharacterized protein</fullName>
    </submittedName>
</protein>
<comment type="caution">
    <text evidence="2">The sequence shown here is derived from an EMBL/GenBank/DDBJ whole genome shotgun (WGS) entry which is preliminary data.</text>
</comment>
<dbReference type="EMBL" id="JBBNAG010000004">
    <property type="protein sequence ID" value="KAK9140096.1"/>
    <property type="molecule type" value="Genomic_DNA"/>
</dbReference>
<gene>
    <name evidence="2" type="ORF">Scep_009777</name>
</gene>
<feature type="region of interest" description="Disordered" evidence="1">
    <location>
        <begin position="1"/>
        <end position="66"/>
    </location>
</feature>
<reference evidence="2 3" key="1">
    <citation type="submission" date="2024-01" db="EMBL/GenBank/DDBJ databases">
        <title>Genome assemblies of Stephania.</title>
        <authorList>
            <person name="Yang L."/>
        </authorList>
    </citation>
    <scope>NUCLEOTIDE SEQUENCE [LARGE SCALE GENOMIC DNA]</scope>
    <source>
        <strain evidence="2">JXDWG</strain>
        <tissue evidence="2">Leaf</tissue>
    </source>
</reference>